<dbReference type="OrthoDB" id="75720at2759"/>
<keyword evidence="14" id="KW-1185">Reference proteome</keyword>
<dbReference type="Gene3D" id="1.20.1280.290">
    <property type="match status" value="1"/>
</dbReference>
<evidence type="ECO:0000256" key="12">
    <source>
        <dbReference type="SAM" id="Phobius"/>
    </source>
</evidence>
<sequence>MMRITLEHFVRTISELLGWLYFLCWSGSFYPQPLLNHRRRSTAGVSLDFSTINVLGFVCYTISTASFLFSPAIRAQYAARNPSAPEPAVRLNDFAYCLHAVLLSSLTYSMFFPRLWGFDRTVKQRSSTPIRGVWWGSLVGVAGSSILVLVARARAGGGILDNDGPTSFLNSHPERWDWIDVAYACGYVKLVITIIKYTPQAYINFQRKSTVAFSILQIQLDLLGGLFSNVQLILDSSLQGDWTGVTGNPVKFGLGNVTILFDIVFMVQHYWLYRGNDATSPSPLAGVDVDVDPILGRKSMDDFEEENGERRPLLSHANSRNSAPAHSGSGHGPAVRDEARRRATVEEVV</sequence>
<dbReference type="GeneID" id="28896900"/>
<dbReference type="SMART" id="SM00679">
    <property type="entry name" value="CTNS"/>
    <property type="match status" value="2"/>
</dbReference>
<evidence type="ECO:0000313" key="14">
    <source>
        <dbReference type="Proteomes" id="UP000076632"/>
    </source>
</evidence>
<dbReference type="GO" id="GO:0005774">
    <property type="term" value="C:vacuolar membrane"/>
    <property type="evidence" value="ECO:0007669"/>
    <property type="project" value="TreeGrafter"/>
</dbReference>
<keyword evidence="6" id="KW-0769">Symport</keyword>
<evidence type="ECO:0000256" key="1">
    <source>
        <dbReference type="ARBA" id="ARBA00004155"/>
    </source>
</evidence>
<keyword evidence="5" id="KW-0677">Repeat</keyword>
<comment type="similarity">
    <text evidence="2">Belongs to the cystinosin family.</text>
</comment>
<dbReference type="PANTHER" id="PTHR13131:SF5">
    <property type="entry name" value="CYSTINOSIN"/>
    <property type="match status" value="1"/>
</dbReference>
<dbReference type="FunFam" id="1.20.1280.290:FF:000016">
    <property type="entry name" value="Cystinosin homolog"/>
    <property type="match status" value="1"/>
</dbReference>
<dbReference type="AlphaFoldDB" id="A0A165IK14"/>
<evidence type="ECO:0000256" key="9">
    <source>
        <dbReference type="ARBA" id="ARBA00023228"/>
    </source>
</evidence>
<feature type="transmembrane region" description="Helical" evidence="12">
    <location>
        <begin position="12"/>
        <end position="30"/>
    </location>
</feature>
<dbReference type="InterPro" id="IPR005282">
    <property type="entry name" value="LC_transporter"/>
</dbReference>
<dbReference type="Proteomes" id="UP000076632">
    <property type="component" value="Unassembled WGS sequence"/>
</dbReference>
<dbReference type="Pfam" id="PF04193">
    <property type="entry name" value="PQ-loop"/>
    <property type="match status" value="2"/>
</dbReference>
<evidence type="ECO:0008006" key="15">
    <source>
        <dbReference type="Google" id="ProtNLM"/>
    </source>
</evidence>
<evidence type="ECO:0000256" key="7">
    <source>
        <dbReference type="ARBA" id="ARBA00022989"/>
    </source>
</evidence>
<keyword evidence="3" id="KW-0813">Transport</keyword>
<keyword evidence="7 12" id="KW-1133">Transmembrane helix</keyword>
<name>A0A165IK14_XYLHT</name>
<dbReference type="STRING" id="1328760.A0A165IK14"/>
<dbReference type="PANTHER" id="PTHR13131">
    <property type="entry name" value="CYSTINOSIN"/>
    <property type="match status" value="1"/>
</dbReference>
<evidence type="ECO:0000313" key="13">
    <source>
        <dbReference type="EMBL" id="KZF25003.1"/>
    </source>
</evidence>
<dbReference type="InterPro" id="IPR006603">
    <property type="entry name" value="PQ-loop_rpt"/>
</dbReference>
<comment type="subcellular location">
    <subcellularLocation>
        <location evidence="1">Lysosome membrane</location>
        <topology evidence="1">Multi-pass membrane protein</topology>
    </subcellularLocation>
</comment>
<dbReference type="GO" id="GO:0000324">
    <property type="term" value="C:fungal-type vacuole"/>
    <property type="evidence" value="ECO:0007669"/>
    <property type="project" value="TreeGrafter"/>
</dbReference>
<evidence type="ECO:0000256" key="3">
    <source>
        <dbReference type="ARBA" id="ARBA00022448"/>
    </source>
</evidence>
<feature type="compositionally biased region" description="Basic and acidic residues" evidence="11">
    <location>
        <begin position="334"/>
        <end position="349"/>
    </location>
</feature>
<gene>
    <name evidence="13" type="ORF">L228DRAFT_243781</name>
</gene>
<keyword evidence="9" id="KW-0458">Lysosome</keyword>
<dbReference type="OMA" id="LAFAYHG"/>
<keyword evidence="4 12" id="KW-0812">Transmembrane</keyword>
<feature type="transmembrane region" description="Helical" evidence="12">
    <location>
        <begin position="132"/>
        <end position="151"/>
    </location>
</feature>
<evidence type="ECO:0000256" key="8">
    <source>
        <dbReference type="ARBA" id="ARBA00023136"/>
    </source>
</evidence>
<proteinExistence type="inferred from homology"/>
<evidence type="ECO:0000256" key="4">
    <source>
        <dbReference type="ARBA" id="ARBA00022692"/>
    </source>
</evidence>
<evidence type="ECO:0000256" key="2">
    <source>
        <dbReference type="ARBA" id="ARBA00006855"/>
    </source>
</evidence>
<evidence type="ECO:0000256" key="10">
    <source>
        <dbReference type="ARBA" id="ARBA00048473"/>
    </source>
</evidence>
<reference evidence="13 14" key="1">
    <citation type="journal article" date="2016" name="Fungal Biol.">
        <title>The genome of Xylona heveae provides a window into fungal endophytism.</title>
        <authorList>
            <person name="Gazis R."/>
            <person name="Kuo A."/>
            <person name="Riley R."/>
            <person name="LaButti K."/>
            <person name="Lipzen A."/>
            <person name="Lin J."/>
            <person name="Amirebrahimi M."/>
            <person name="Hesse C.N."/>
            <person name="Spatafora J.W."/>
            <person name="Henrissat B."/>
            <person name="Hainaut M."/>
            <person name="Grigoriev I.V."/>
            <person name="Hibbett D.S."/>
        </authorList>
    </citation>
    <scope>NUCLEOTIDE SEQUENCE [LARGE SCALE GENOMIC DNA]</scope>
    <source>
        <strain evidence="13 14">TC161</strain>
    </source>
</reference>
<dbReference type="FunCoup" id="A0A165IK14">
    <property type="interactions" value="212"/>
</dbReference>
<dbReference type="EMBL" id="KV407455">
    <property type="protein sequence ID" value="KZF25003.1"/>
    <property type="molecule type" value="Genomic_DNA"/>
</dbReference>
<evidence type="ECO:0000256" key="5">
    <source>
        <dbReference type="ARBA" id="ARBA00022737"/>
    </source>
</evidence>
<comment type="catalytic activity">
    <reaction evidence="10">
        <text>L-cystine(out) + H(+)(out) = L-cystine(in) + H(+)(in)</text>
        <dbReference type="Rhea" id="RHEA:66172"/>
        <dbReference type="ChEBI" id="CHEBI:15378"/>
        <dbReference type="ChEBI" id="CHEBI:35491"/>
    </reaction>
    <physiologicalReaction direction="left-to-right" evidence="10">
        <dbReference type="Rhea" id="RHEA:66173"/>
    </physiologicalReaction>
</comment>
<evidence type="ECO:0000256" key="11">
    <source>
        <dbReference type="SAM" id="MobiDB-lite"/>
    </source>
</evidence>
<dbReference type="GO" id="GO:0015184">
    <property type="term" value="F:L-cystine transmembrane transporter activity"/>
    <property type="evidence" value="ECO:0007669"/>
    <property type="project" value="TreeGrafter"/>
</dbReference>
<organism evidence="13 14">
    <name type="scientific">Xylona heveae (strain CBS 132557 / TC161)</name>
    <dbReference type="NCBI Taxonomy" id="1328760"/>
    <lineage>
        <taxon>Eukaryota</taxon>
        <taxon>Fungi</taxon>
        <taxon>Dikarya</taxon>
        <taxon>Ascomycota</taxon>
        <taxon>Pezizomycotina</taxon>
        <taxon>Xylonomycetes</taxon>
        <taxon>Xylonales</taxon>
        <taxon>Xylonaceae</taxon>
        <taxon>Xylona</taxon>
    </lineage>
</organism>
<feature type="region of interest" description="Disordered" evidence="11">
    <location>
        <begin position="300"/>
        <end position="349"/>
    </location>
</feature>
<feature type="transmembrane region" description="Helical" evidence="12">
    <location>
        <begin position="94"/>
        <end position="112"/>
    </location>
</feature>
<keyword evidence="8 12" id="KW-0472">Membrane</keyword>
<protein>
    <recommendedName>
        <fullName evidence="15">Cystinosin</fullName>
    </recommendedName>
</protein>
<feature type="transmembrane region" description="Helical" evidence="12">
    <location>
        <begin position="50"/>
        <end position="73"/>
    </location>
</feature>
<dbReference type="GO" id="GO:0015293">
    <property type="term" value="F:symporter activity"/>
    <property type="evidence" value="ECO:0007669"/>
    <property type="project" value="UniProtKB-KW"/>
</dbReference>
<accession>A0A165IK14</accession>
<evidence type="ECO:0000256" key="6">
    <source>
        <dbReference type="ARBA" id="ARBA00022847"/>
    </source>
</evidence>
<dbReference type="RefSeq" id="XP_018190558.1">
    <property type="nucleotide sequence ID" value="XM_018331763.1"/>
</dbReference>
<dbReference type="InParanoid" id="A0A165IK14"/>